<evidence type="ECO:0008006" key="6">
    <source>
        <dbReference type="Google" id="ProtNLM"/>
    </source>
</evidence>
<keyword evidence="1" id="KW-0812">Transmembrane</keyword>
<evidence type="ECO:0000256" key="1">
    <source>
        <dbReference type="SAM" id="Phobius"/>
    </source>
</evidence>
<dbReference type="RefSeq" id="WP_087317779.1">
    <property type="nucleotide sequence ID" value="NZ_JAHOFO010000036.1"/>
</dbReference>
<feature type="transmembrane region" description="Helical" evidence="1">
    <location>
        <begin position="67"/>
        <end position="88"/>
    </location>
</feature>
<dbReference type="PANTHER" id="PTHR30273:SF2">
    <property type="entry name" value="PROTEIN FECR"/>
    <property type="match status" value="1"/>
</dbReference>
<organism evidence="4 5">
    <name type="scientific">Bacteroides xylanisolvens</name>
    <dbReference type="NCBI Taxonomy" id="371601"/>
    <lineage>
        <taxon>Bacteria</taxon>
        <taxon>Pseudomonadati</taxon>
        <taxon>Bacteroidota</taxon>
        <taxon>Bacteroidia</taxon>
        <taxon>Bacteroidales</taxon>
        <taxon>Bacteroidaceae</taxon>
        <taxon>Bacteroides</taxon>
    </lineage>
</organism>
<comment type="caution">
    <text evidence="4">The sequence shown here is derived from an EMBL/GenBank/DDBJ whole genome shotgun (WGS) entry which is preliminary data.</text>
</comment>
<dbReference type="Proteomes" id="UP000196036">
    <property type="component" value="Unassembled WGS sequence"/>
</dbReference>
<feature type="domain" description="Protein FecR C-terminal" evidence="3">
    <location>
        <begin position="284"/>
        <end position="352"/>
    </location>
</feature>
<feature type="domain" description="FecR protein" evidence="2">
    <location>
        <begin position="146"/>
        <end position="240"/>
    </location>
</feature>
<dbReference type="InterPro" id="IPR032508">
    <property type="entry name" value="FecR_C"/>
</dbReference>
<dbReference type="InterPro" id="IPR006860">
    <property type="entry name" value="FecR"/>
</dbReference>
<dbReference type="FunFam" id="2.60.120.1440:FF:000001">
    <property type="entry name" value="Putative anti-sigma factor"/>
    <property type="match status" value="1"/>
</dbReference>
<proteinExistence type="predicted"/>
<evidence type="ECO:0000259" key="2">
    <source>
        <dbReference type="Pfam" id="PF04773"/>
    </source>
</evidence>
<dbReference type="InterPro" id="IPR012373">
    <property type="entry name" value="Ferrdict_sens_TM"/>
</dbReference>
<dbReference type="Gene3D" id="3.55.50.30">
    <property type="match status" value="1"/>
</dbReference>
<dbReference type="EMBL" id="NFLW01000007">
    <property type="protein sequence ID" value="OUQ72177.1"/>
    <property type="molecule type" value="Genomic_DNA"/>
</dbReference>
<gene>
    <name evidence="4" type="ORF">B5E52_05665</name>
</gene>
<reference evidence="5" key="1">
    <citation type="submission" date="2017-04" db="EMBL/GenBank/DDBJ databases">
        <title>Function of individual gut microbiota members based on whole genome sequencing of pure cultures obtained from chicken caecum.</title>
        <authorList>
            <person name="Medvecky M."/>
            <person name="Cejkova D."/>
            <person name="Polansky O."/>
            <person name="Karasova D."/>
            <person name="Kubasova T."/>
            <person name="Cizek A."/>
            <person name="Rychlik I."/>
        </authorList>
    </citation>
    <scope>NUCLEOTIDE SEQUENCE [LARGE SCALE GENOMIC DNA]</scope>
    <source>
        <strain evidence="5">An109</strain>
    </source>
</reference>
<name>A0A1Y4VPV8_9BACE</name>
<keyword evidence="1" id="KW-1133">Transmembrane helix</keyword>
<evidence type="ECO:0000313" key="4">
    <source>
        <dbReference type="EMBL" id="OUQ72177.1"/>
    </source>
</evidence>
<evidence type="ECO:0000313" key="5">
    <source>
        <dbReference type="Proteomes" id="UP000196036"/>
    </source>
</evidence>
<accession>A0A1Y4VPV8</accession>
<dbReference type="PANTHER" id="PTHR30273">
    <property type="entry name" value="PERIPLASMIC SIGNAL SENSOR AND SIGMA FACTOR ACTIVATOR FECR-RELATED"/>
    <property type="match status" value="1"/>
</dbReference>
<sequence>MMENPDQNSDYALRAIQEPRLRETEEFNQWISVPENKELFLDLMACKEAVMRESLDRRRKAKTKTRIWVTASAVAAVLVLTFLIPSLLPSFFIKKEEPVRFFAATVSGEHVMLQMDGHHEQQLLEDSVMDIKEWKTLTPDTTCCQTLTTPRGKSFLLVLSDGTKVWINAESSLRYPVAFNGKERRVELKGEACFEVAKDEKCPFIVSADGMDTHVLGTKFNVRSYTTEDRHVTLVQGKVQVTNTNSLSSVVLQPGQDLTYTETGEEKISRVNIATYTAWTEGMFYFEDSSLEEIMSSLGRWYNVNVDFERVELYNIRLNFWANRNAHLDEAVELLNKLEKVRVEYQDGTITIKHI</sequence>
<keyword evidence="1" id="KW-0472">Membrane</keyword>
<dbReference type="Pfam" id="PF16344">
    <property type="entry name" value="FecR_C"/>
    <property type="match status" value="1"/>
</dbReference>
<dbReference type="GO" id="GO:0016989">
    <property type="term" value="F:sigma factor antagonist activity"/>
    <property type="evidence" value="ECO:0007669"/>
    <property type="project" value="TreeGrafter"/>
</dbReference>
<dbReference type="AlphaFoldDB" id="A0A1Y4VPV8"/>
<evidence type="ECO:0000259" key="3">
    <source>
        <dbReference type="Pfam" id="PF16344"/>
    </source>
</evidence>
<dbReference type="Pfam" id="PF04773">
    <property type="entry name" value="FecR"/>
    <property type="match status" value="1"/>
</dbReference>
<dbReference type="Gene3D" id="2.60.120.1440">
    <property type="match status" value="1"/>
</dbReference>
<protein>
    <recommendedName>
        <fullName evidence="6">DUF4974 domain-containing protein</fullName>
    </recommendedName>
</protein>